<proteinExistence type="predicted"/>
<protein>
    <recommendedName>
        <fullName evidence="1">C-type lectin domain-containing protein</fullName>
    </recommendedName>
</protein>
<sequence>AYLKGLTWDEAKDFCWRKESFLPVIRSEEENNRLHEFATKAFAPAKRYVFWIGLRRNGSKWNWVDGTEATYTKWSKDQPDNYKNNEECVHMYVTMPGVEPGTWQDRHWNDHHCSHITYFVCQTYF</sequence>
<dbReference type="Gene3D" id="3.10.100.10">
    <property type="entry name" value="Mannose-Binding Protein A, subunit A"/>
    <property type="match status" value="1"/>
</dbReference>
<dbReference type="Pfam" id="PF00059">
    <property type="entry name" value="Lectin_C"/>
    <property type="match status" value="1"/>
</dbReference>
<dbReference type="CDD" id="cd00037">
    <property type="entry name" value="CLECT"/>
    <property type="match status" value="1"/>
</dbReference>
<dbReference type="Proteomes" id="UP001331761">
    <property type="component" value="Unassembled WGS sequence"/>
</dbReference>
<comment type="caution">
    <text evidence="2">The sequence shown here is derived from an EMBL/GenBank/DDBJ whole genome shotgun (WGS) entry which is preliminary data.</text>
</comment>
<dbReference type="InterPro" id="IPR016187">
    <property type="entry name" value="CTDL_fold"/>
</dbReference>
<accession>A0AAN8EWT4</accession>
<reference evidence="2 3" key="1">
    <citation type="submission" date="2019-10" db="EMBL/GenBank/DDBJ databases">
        <title>Assembly and Annotation for the nematode Trichostrongylus colubriformis.</title>
        <authorList>
            <person name="Martin J."/>
        </authorList>
    </citation>
    <scope>NUCLEOTIDE SEQUENCE [LARGE SCALE GENOMIC DNA]</scope>
    <source>
        <strain evidence="2">G859</strain>
        <tissue evidence="2">Whole worm</tissue>
    </source>
</reference>
<evidence type="ECO:0000259" key="1">
    <source>
        <dbReference type="PROSITE" id="PS50041"/>
    </source>
</evidence>
<dbReference type="InterPro" id="IPR016186">
    <property type="entry name" value="C-type_lectin-like/link_sf"/>
</dbReference>
<dbReference type="AlphaFoldDB" id="A0AAN8EWT4"/>
<dbReference type="PANTHER" id="PTHR22803">
    <property type="entry name" value="MANNOSE, PHOSPHOLIPASE, LECTIN RECEPTOR RELATED"/>
    <property type="match status" value="1"/>
</dbReference>
<feature type="non-terminal residue" evidence="2">
    <location>
        <position position="1"/>
    </location>
</feature>
<dbReference type="SMART" id="SM00034">
    <property type="entry name" value="CLECT"/>
    <property type="match status" value="1"/>
</dbReference>
<feature type="domain" description="C-type lectin" evidence="1">
    <location>
        <begin position="7"/>
        <end position="122"/>
    </location>
</feature>
<organism evidence="2 3">
    <name type="scientific">Trichostrongylus colubriformis</name>
    <name type="common">Black scour worm</name>
    <dbReference type="NCBI Taxonomy" id="6319"/>
    <lineage>
        <taxon>Eukaryota</taxon>
        <taxon>Metazoa</taxon>
        <taxon>Ecdysozoa</taxon>
        <taxon>Nematoda</taxon>
        <taxon>Chromadorea</taxon>
        <taxon>Rhabditida</taxon>
        <taxon>Rhabditina</taxon>
        <taxon>Rhabditomorpha</taxon>
        <taxon>Strongyloidea</taxon>
        <taxon>Trichostrongylidae</taxon>
        <taxon>Trichostrongylus</taxon>
    </lineage>
</organism>
<dbReference type="EMBL" id="WIXE01022275">
    <property type="protein sequence ID" value="KAK5967627.1"/>
    <property type="molecule type" value="Genomic_DNA"/>
</dbReference>
<dbReference type="InterPro" id="IPR050111">
    <property type="entry name" value="C-type_lectin/snaclec_domain"/>
</dbReference>
<keyword evidence="3" id="KW-1185">Reference proteome</keyword>
<dbReference type="InterPro" id="IPR001304">
    <property type="entry name" value="C-type_lectin-like"/>
</dbReference>
<name>A0AAN8EWT4_TRICO</name>
<evidence type="ECO:0000313" key="2">
    <source>
        <dbReference type="EMBL" id="KAK5967627.1"/>
    </source>
</evidence>
<dbReference type="PROSITE" id="PS50041">
    <property type="entry name" value="C_TYPE_LECTIN_2"/>
    <property type="match status" value="1"/>
</dbReference>
<evidence type="ECO:0000313" key="3">
    <source>
        <dbReference type="Proteomes" id="UP001331761"/>
    </source>
</evidence>
<dbReference type="SUPFAM" id="SSF56436">
    <property type="entry name" value="C-type lectin-like"/>
    <property type="match status" value="1"/>
</dbReference>
<gene>
    <name evidence="2" type="ORF">GCK32_020229</name>
</gene>